<dbReference type="RefSeq" id="WP_261767199.1">
    <property type="nucleotide sequence ID" value="NZ_BAMX01000010.1"/>
</dbReference>
<accession>A0A2Z5ZFI7</accession>
<organism evidence="2 3">
    <name type="scientific">Acetobacter orientalis</name>
    <dbReference type="NCBI Taxonomy" id="146474"/>
    <lineage>
        <taxon>Bacteria</taxon>
        <taxon>Pseudomonadati</taxon>
        <taxon>Pseudomonadota</taxon>
        <taxon>Alphaproteobacteria</taxon>
        <taxon>Acetobacterales</taxon>
        <taxon>Acetobacteraceae</taxon>
        <taxon>Acetobacter</taxon>
    </lineage>
</organism>
<dbReference type="GeneID" id="79382547"/>
<dbReference type="KEGG" id="aot:AcetOri_orf01711"/>
<evidence type="ECO:0000313" key="3">
    <source>
        <dbReference type="Proteomes" id="UP000270034"/>
    </source>
</evidence>
<evidence type="ECO:0000313" key="2">
    <source>
        <dbReference type="EMBL" id="BBC79492.1"/>
    </source>
</evidence>
<proteinExistence type="predicted"/>
<gene>
    <name evidence="2" type="ORF">AcetOrient_orf01711</name>
</gene>
<dbReference type="Proteomes" id="UP000270034">
    <property type="component" value="Chromosome"/>
</dbReference>
<name>A0A2Z5ZFI7_9PROT</name>
<feature type="region of interest" description="Disordered" evidence="1">
    <location>
        <begin position="21"/>
        <end position="43"/>
    </location>
</feature>
<reference evidence="2 3" key="1">
    <citation type="submission" date="2018-02" db="EMBL/GenBank/DDBJ databases">
        <title>Acetobacter orientalis genome.</title>
        <authorList>
            <person name="Nakashima N."/>
            <person name="Tamura T."/>
        </authorList>
    </citation>
    <scope>NUCLEOTIDE SEQUENCE [LARGE SCALE GENOMIC DNA]</scope>
    <source>
        <strain evidence="2 3">FAN1</strain>
    </source>
</reference>
<protein>
    <submittedName>
        <fullName evidence="2">Putative chorismate mutase</fullName>
    </submittedName>
</protein>
<sequence>MLLSTHACAKGTAPWLIAHGSNPSLARSKHPKGLEQRQALIQP</sequence>
<evidence type="ECO:0000256" key="1">
    <source>
        <dbReference type="SAM" id="MobiDB-lite"/>
    </source>
</evidence>
<dbReference type="EMBL" id="AP018515">
    <property type="protein sequence ID" value="BBC79492.1"/>
    <property type="molecule type" value="Genomic_DNA"/>
</dbReference>
<dbReference type="AlphaFoldDB" id="A0A2Z5ZFI7"/>